<dbReference type="EMBL" id="JAUSRD010000027">
    <property type="protein sequence ID" value="MDP9897379.1"/>
    <property type="molecule type" value="Genomic_DNA"/>
</dbReference>
<organism evidence="2 3">
    <name type="scientific">Variovorax boronicumulans</name>
    <dbReference type="NCBI Taxonomy" id="436515"/>
    <lineage>
        <taxon>Bacteria</taxon>
        <taxon>Pseudomonadati</taxon>
        <taxon>Pseudomonadota</taxon>
        <taxon>Betaproteobacteria</taxon>
        <taxon>Burkholderiales</taxon>
        <taxon>Comamonadaceae</taxon>
        <taxon>Variovorax</taxon>
    </lineage>
</organism>
<evidence type="ECO:0000313" key="3">
    <source>
        <dbReference type="Proteomes" id="UP001242045"/>
    </source>
</evidence>
<dbReference type="AlphaFoldDB" id="A0AAW8DAP4"/>
<comment type="caution">
    <text evidence="2">The sequence shown here is derived from an EMBL/GenBank/DDBJ whole genome shotgun (WGS) entry which is preliminary data.</text>
</comment>
<sequence>MATAQPRKSTIKVDSGTGPDATAPAEKPVSINYHQASQMPKWVREVIDESFAIEAEDAKKAGALGFMARALVNATLPYKDPKSPIFERRNGDYVLRMIGGSENGLPYGVYPRLLISWLTTEAVRTQSREIELGESLSYFLHHVLGVSRGGGPRGANVRVSEQMERLFSTLITAGYSGSSSGRGFNLRNVMIVDSASLDPETARMIDEAAEAEADEATRPEVDTSRLWTPQAREDAGRWKSRVVLSPQFFREIIERPVPLDLRAYKVLRGSPVAMDLYSWLTYRMSYLSKSTYPIPWESLMLQFGSGYSSGDENSRVREFRNKSFKPALKVVQQIYPQARVDVTERGLILHPSMPHIPLASKGQGALF</sequence>
<evidence type="ECO:0000256" key="1">
    <source>
        <dbReference type="SAM" id="MobiDB-lite"/>
    </source>
</evidence>
<accession>A0AAW8DAP4</accession>
<evidence type="ECO:0000313" key="2">
    <source>
        <dbReference type="EMBL" id="MDP9897379.1"/>
    </source>
</evidence>
<proteinExistence type="predicted"/>
<dbReference type="Pfam" id="PF04796">
    <property type="entry name" value="RepA_C"/>
    <property type="match status" value="2"/>
</dbReference>
<dbReference type="RefSeq" id="WP_307687313.1">
    <property type="nucleotide sequence ID" value="NZ_JAUSRD010000027.1"/>
</dbReference>
<gene>
    <name evidence="2" type="ORF">J2W31_006523</name>
</gene>
<reference evidence="2" key="1">
    <citation type="submission" date="2023-07" db="EMBL/GenBank/DDBJ databases">
        <title>Sorghum-associated microbial communities from plants grown in Nebraska, USA.</title>
        <authorList>
            <person name="Schachtman D."/>
        </authorList>
    </citation>
    <scope>NUCLEOTIDE SEQUENCE</scope>
    <source>
        <strain evidence="2">DS3754</strain>
    </source>
</reference>
<evidence type="ECO:0008006" key="4">
    <source>
        <dbReference type="Google" id="ProtNLM"/>
    </source>
</evidence>
<dbReference type="Proteomes" id="UP001242045">
    <property type="component" value="Unassembled WGS sequence"/>
</dbReference>
<protein>
    <recommendedName>
        <fullName evidence="4">Pirin</fullName>
    </recommendedName>
</protein>
<dbReference type="InterPro" id="IPR006881">
    <property type="entry name" value="RepA_C"/>
</dbReference>
<name>A0AAW8DAP4_9BURK</name>
<feature type="region of interest" description="Disordered" evidence="1">
    <location>
        <begin position="1"/>
        <end position="28"/>
    </location>
</feature>